<dbReference type="Pfam" id="PF02801">
    <property type="entry name" value="Ketoacyl-synt_C"/>
    <property type="match status" value="1"/>
</dbReference>
<dbReference type="InterPro" id="IPR015421">
    <property type="entry name" value="PyrdxlP-dep_Trfase_major"/>
</dbReference>
<dbReference type="SUPFAM" id="SSF53383">
    <property type="entry name" value="PLP-dependent transferases"/>
    <property type="match status" value="1"/>
</dbReference>
<dbReference type="InterPro" id="IPR036736">
    <property type="entry name" value="ACP-like_sf"/>
</dbReference>
<dbReference type="InterPro" id="IPR015422">
    <property type="entry name" value="PyrdxlP-dep_Trfase_small"/>
</dbReference>
<dbReference type="InterPro" id="IPR014031">
    <property type="entry name" value="Ketoacyl_synth_C"/>
</dbReference>
<sequence>MSGRFPGASDARQFWRNLLECQESITFFSPEELDRDSAYPVDDPSYVRAKGLLDGVEFFDASFFGIPPAEARMLDPQQRILLELAWAALEDAGYGSDRRPEKIAVYVGTNWNRYMELNLASNPSLLDRYGEFNAALANEADFPATRIAYKLNFKGPSVSLFTACSTGLVAVSEAVKSLLSYECEMALAGGASVSLPQRRGYMYQEGGMLSKDGHTRTFDASSTGTTFNEGAALVLLKRLEDAVADRDHIYAVIRGAAINNDGSDKMSFTAPSVTGQAEVIATALAAANLDPDSVTFIETHGTATPLGDPIEVEALSQVYERSATAGPGSCVLGALKSNVGHMIHAAGTAGLIKVALAVEQGVIPGTLHFREPNPALNLERTRFRVSAETHAWISEQSPRRGAVSSFGVGGTNAHVIIEQAPLLTPSDADTAVPVALLSARHQAGPEQSARALAERLEDRLPPNLGDVAYTLAVGRSFYDYRLAAVAEDAVEMVRALRSGRGPRVVVGRADSPPGRLAFAFPGQGAQRPGMGAELYRRQPAFRAAMDECFLVADRELDIDLRELTIAAESEDRAAGLLEQTRYTQPALFAIGFALARYLGSLGVRPDVMIGHSVGEFVAAALAEVMTPSDAMRLIIERGRLMYAMPAGAMLAVGLGEADAAVAGAELGLSIAASNAPDLTVLAGRPEQVDAAERKLDARGIRCTRLRTSHAFHSEMMDPAVEALGEVLSRVVLRPPQIPIVSTVTGEMLTDEQAVSPRYWQSQLRVPVRFAHALETLLAVGRCGMIELGPGGTLTSLAERQSDGGHVFAAALGTRGVSEPESVMVALARLWVNGADLDWAGMFEGETRARVSLPTYPFERQRHWIDPGYPTPERSDQQAPVVPAEPAGAAVTESPEMLNTQEHDARILERVIELFEDVSGMDLRKSDTGQSFMALGFDSLFMTQISAAINREFAVPVSFRQLSGDLDSLQALARHLAGLIPPEATPVTVPPPTPLPVPPTASVAASVPASVSPSPGGFLQSGTQLEVLVSEQLRLMGRQLELLAGGQSAAVPAATMTTAPSVANLGTRSEGLAIKAPDIDPDSLYPGKLPRDPDDDRPTGVGSWDDLDPRRQAALRTFIQEHGARTAASKAHIARYREHHADPRTAAGFHRVWKEIVYPIVCERSSGARLWDLDGNEYIDLLNGFGPNFLGHSHPEVTEAIGREMSRGFEIGPQQRLAGETAELVCELTGMDRASFVCTGSEAVQAAIRCARTYTQRDKIVMFRGDYHGNFDEVLVRGLASGGYLKTLASAPGIPRESVANVIVLEYGHDSALSIIEEIGDQVAAVLVEPVQSRRPELQPREFLHRLRSITQSKGALLIFDEVVTGFRCHPGGAQAHFGVRADLATYGKVAGGNLPLGIVAGRRAVMDTFDGGTWAYGDDSSPEAGVTFFAGTFVRQPFAIAASHAMLNILKREGPQLQRRVSMTTEGFVARVNTLFKNYDIPFEMPCFTSIMYLRNRDKSELGSLLWYYLRHHGVFALEGFPTYMTASHTPDDIDRLVEGFRLSIERMIADGMLHSAKVTQAEEGIPASTLRPPVPGARLGKDPRGNPAWYAPDPDRPGAYLLIT</sequence>
<dbReference type="Proteomes" id="UP000005459">
    <property type="component" value="Unassembled WGS sequence"/>
</dbReference>
<dbReference type="InterPro" id="IPR016039">
    <property type="entry name" value="Thiolase-like"/>
</dbReference>
<dbReference type="CDD" id="cd00610">
    <property type="entry name" value="OAT_like"/>
    <property type="match status" value="1"/>
</dbReference>
<feature type="compositionally biased region" description="Basic and acidic residues" evidence="7">
    <location>
        <begin position="1088"/>
        <end position="1097"/>
    </location>
</feature>
<comment type="cofactor">
    <cofactor evidence="1">
        <name>pyridoxal 5'-phosphate</name>
        <dbReference type="ChEBI" id="CHEBI:597326"/>
    </cofactor>
</comment>
<name>F9UAS6_9GAMM</name>
<dbReference type="Pfam" id="PF16197">
    <property type="entry name" value="KAsynt_C_assoc"/>
    <property type="match status" value="1"/>
</dbReference>
<evidence type="ECO:0000256" key="4">
    <source>
        <dbReference type="ARBA" id="ARBA00022553"/>
    </source>
</evidence>
<feature type="domain" description="Carrier" evidence="8">
    <location>
        <begin position="904"/>
        <end position="979"/>
    </location>
</feature>
<keyword evidence="6" id="KW-0663">Pyridoxal phosphate</keyword>
<dbReference type="GO" id="GO:0004312">
    <property type="term" value="F:fatty acid synthase activity"/>
    <property type="evidence" value="ECO:0007669"/>
    <property type="project" value="TreeGrafter"/>
</dbReference>
<dbReference type="EMBL" id="AFWV01000006">
    <property type="protein sequence ID" value="EGV18544.1"/>
    <property type="molecule type" value="Genomic_DNA"/>
</dbReference>
<feature type="region of interest" description="Disordered" evidence="7">
    <location>
        <begin position="1566"/>
        <end position="1591"/>
    </location>
</feature>
<dbReference type="SUPFAM" id="SSF47336">
    <property type="entry name" value="ACP-like"/>
    <property type="match status" value="1"/>
</dbReference>
<dbReference type="Pfam" id="PF00550">
    <property type="entry name" value="PP-binding"/>
    <property type="match status" value="1"/>
</dbReference>
<evidence type="ECO:0000313" key="11">
    <source>
        <dbReference type="Proteomes" id="UP000005459"/>
    </source>
</evidence>
<evidence type="ECO:0000256" key="7">
    <source>
        <dbReference type="SAM" id="MobiDB-lite"/>
    </source>
</evidence>
<dbReference type="GO" id="GO:0042286">
    <property type="term" value="F:glutamate-1-semialdehyde 2,1-aminomutase activity"/>
    <property type="evidence" value="ECO:0007669"/>
    <property type="project" value="UniProtKB-EC"/>
</dbReference>
<dbReference type="PATRIC" id="fig|768671.3.peg.2078"/>
<dbReference type="Gene3D" id="3.30.70.3290">
    <property type="match status" value="1"/>
</dbReference>
<dbReference type="eggNOG" id="COG3321">
    <property type="taxonomic scope" value="Bacteria"/>
</dbReference>
<dbReference type="InterPro" id="IPR009081">
    <property type="entry name" value="PP-bd_ACP"/>
</dbReference>
<dbReference type="InterPro" id="IPR015424">
    <property type="entry name" value="PyrdxlP-dep_Trfase"/>
</dbReference>
<dbReference type="GO" id="GO:0031177">
    <property type="term" value="F:phosphopantetheine binding"/>
    <property type="evidence" value="ECO:0007669"/>
    <property type="project" value="InterPro"/>
</dbReference>
<dbReference type="Gene3D" id="3.40.366.10">
    <property type="entry name" value="Malonyl-Coenzyme A Acyl Carrier Protein, domain 2"/>
    <property type="match status" value="1"/>
</dbReference>
<dbReference type="InterPro" id="IPR016035">
    <property type="entry name" value="Acyl_Trfase/lysoPLipase"/>
</dbReference>
<evidence type="ECO:0000259" key="9">
    <source>
        <dbReference type="PROSITE" id="PS52004"/>
    </source>
</evidence>
<keyword evidence="10" id="KW-0413">Isomerase</keyword>
<dbReference type="InterPro" id="IPR049704">
    <property type="entry name" value="Aminotrans_3_PPA_site"/>
</dbReference>
<keyword evidence="3" id="KW-0596">Phosphopantetheine</keyword>
<organism evidence="10 11">
    <name type="scientific">Thiocapsa marina 5811</name>
    <dbReference type="NCBI Taxonomy" id="768671"/>
    <lineage>
        <taxon>Bacteria</taxon>
        <taxon>Pseudomonadati</taxon>
        <taxon>Pseudomonadota</taxon>
        <taxon>Gammaproteobacteria</taxon>
        <taxon>Chromatiales</taxon>
        <taxon>Chromatiaceae</taxon>
        <taxon>Thiocapsa</taxon>
    </lineage>
</organism>
<dbReference type="Pfam" id="PF00698">
    <property type="entry name" value="Acyl_transf_1"/>
    <property type="match status" value="1"/>
</dbReference>
<dbReference type="Pfam" id="PF00202">
    <property type="entry name" value="Aminotran_3"/>
    <property type="match status" value="1"/>
</dbReference>
<dbReference type="GO" id="GO:0008483">
    <property type="term" value="F:transaminase activity"/>
    <property type="evidence" value="ECO:0007669"/>
    <property type="project" value="InterPro"/>
</dbReference>
<dbReference type="eggNOG" id="COG0001">
    <property type="taxonomic scope" value="Bacteria"/>
</dbReference>
<feature type="region of interest" description="Disordered" evidence="7">
    <location>
        <begin position="1072"/>
        <end position="1106"/>
    </location>
</feature>
<dbReference type="EC" id="2.3.1.94" evidence="10"/>
<accession>F9UAS6</accession>
<dbReference type="Gene3D" id="3.40.640.10">
    <property type="entry name" value="Type I PLP-dependent aspartate aminotransferase-like (Major domain)"/>
    <property type="match status" value="1"/>
</dbReference>
<reference evidence="10 11" key="1">
    <citation type="submission" date="2011-06" db="EMBL/GenBank/DDBJ databases">
        <title>The draft genome of Thiocapsa marina 5811.</title>
        <authorList>
            <consortium name="US DOE Joint Genome Institute (JGI-PGF)"/>
            <person name="Lucas S."/>
            <person name="Han J."/>
            <person name="Cheng J.-F."/>
            <person name="Goodwin L."/>
            <person name="Pitluck S."/>
            <person name="Peters L."/>
            <person name="Land M.L."/>
            <person name="Hauser L."/>
            <person name="Vogl K."/>
            <person name="Liu Z."/>
            <person name="Imhoff J."/>
            <person name="Thiel V."/>
            <person name="Frigaard N.-U."/>
            <person name="Bryant D."/>
            <person name="Woyke T.J."/>
        </authorList>
    </citation>
    <scope>NUCLEOTIDE SEQUENCE [LARGE SCALE GENOMIC DNA]</scope>
    <source>
        <strain evidence="10 11">5811</strain>
    </source>
</reference>
<dbReference type="UniPathway" id="UPA00094"/>
<evidence type="ECO:0000256" key="6">
    <source>
        <dbReference type="ARBA" id="ARBA00022898"/>
    </source>
</evidence>
<dbReference type="Pfam" id="PF00109">
    <property type="entry name" value="ketoacyl-synt"/>
    <property type="match status" value="1"/>
</dbReference>
<dbReference type="PANTHER" id="PTHR43775:SF51">
    <property type="entry name" value="INACTIVE PHENOLPHTHIOCEROL SYNTHESIS POLYKETIDE SYNTHASE TYPE I PKS1-RELATED"/>
    <property type="match status" value="1"/>
</dbReference>
<keyword evidence="4" id="KW-0597">Phosphoprotein</keyword>
<dbReference type="CDD" id="cd00833">
    <property type="entry name" value="PKS"/>
    <property type="match status" value="1"/>
</dbReference>
<dbReference type="SUPFAM" id="SSF53901">
    <property type="entry name" value="Thiolase-like"/>
    <property type="match status" value="1"/>
</dbReference>
<evidence type="ECO:0000256" key="5">
    <source>
        <dbReference type="ARBA" id="ARBA00022679"/>
    </source>
</evidence>
<dbReference type="OrthoDB" id="9778690at2"/>
<dbReference type="GO" id="GO:0030170">
    <property type="term" value="F:pyridoxal phosphate binding"/>
    <property type="evidence" value="ECO:0007669"/>
    <property type="project" value="InterPro"/>
</dbReference>
<dbReference type="GO" id="GO:0004315">
    <property type="term" value="F:3-oxoacyl-[acyl-carrier-protein] synthase activity"/>
    <property type="evidence" value="ECO:0007669"/>
    <property type="project" value="InterPro"/>
</dbReference>
<proteinExistence type="predicted"/>
<dbReference type="SMART" id="SM00825">
    <property type="entry name" value="PKS_KS"/>
    <property type="match status" value="1"/>
</dbReference>
<dbReference type="STRING" id="768671.ThimaDRAFT_1962"/>
<dbReference type="InterPro" id="IPR014043">
    <property type="entry name" value="Acyl_transferase_dom"/>
</dbReference>
<dbReference type="PROSITE" id="PS00606">
    <property type="entry name" value="KS3_1"/>
    <property type="match status" value="1"/>
</dbReference>
<protein>
    <submittedName>
        <fullName evidence="10">6-deoxyerythronolide-B synthase., Glutamate-1-semialdehyde 2,1-aminomutase</fullName>
        <ecNumber evidence="10">2.3.1.94</ecNumber>
        <ecNumber evidence="10">5.4.3.8</ecNumber>
    </submittedName>
</protein>
<keyword evidence="11" id="KW-1185">Reference proteome</keyword>
<dbReference type="InterPro" id="IPR001227">
    <property type="entry name" value="Ac_transferase_dom_sf"/>
</dbReference>
<gene>
    <name evidence="10" type="ORF">ThimaDRAFT_1962</name>
</gene>
<dbReference type="InterPro" id="IPR020806">
    <property type="entry name" value="PKS_PP-bd"/>
</dbReference>
<dbReference type="InterPro" id="IPR016036">
    <property type="entry name" value="Malonyl_transacylase_ACP-bd"/>
</dbReference>
<evidence type="ECO:0000256" key="3">
    <source>
        <dbReference type="ARBA" id="ARBA00022450"/>
    </source>
</evidence>
<evidence type="ECO:0000313" key="10">
    <source>
        <dbReference type="EMBL" id="EGV18544.1"/>
    </source>
</evidence>
<dbReference type="InterPro" id="IPR032821">
    <property type="entry name" value="PKS_assoc"/>
</dbReference>
<dbReference type="Gene3D" id="1.10.1200.10">
    <property type="entry name" value="ACP-like"/>
    <property type="match status" value="1"/>
</dbReference>
<dbReference type="PANTHER" id="PTHR43775">
    <property type="entry name" value="FATTY ACID SYNTHASE"/>
    <property type="match status" value="1"/>
</dbReference>
<dbReference type="SMART" id="SM00827">
    <property type="entry name" value="PKS_AT"/>
    <property type="match status" value="1"/>
</dbReference>
<dbReference type="InterPro" id="IPR005814">
    <property type="entry name" value="Aminotrans_3"/>
</dbReference>
<keyword evidence="10" id="KW-0012">Acyltransferase</keyword>
<dbReference type="SUPFAM" id="SSF55048">
    <property type="entry name" value="Probable ACP-binding domain of malonyl-CoA ACP transacylase"/>
    <property type="match status" value="1"/>
</dbReference>
<keyword evidence="5 10" id="KW-0808">Transferase</keyword>
<dbReference type="PROSITE" id="PS00600">
    <property type="entry name" value="AA_TRANSFER_CLASS_3"/>
    <property type="match status" value="1"/>
</dbReference>
<evidence type="ECO:0000256" key="1">
    <source>
        <dbReference type="ARBA" id="ARBA00001933"/>
    </source>
</evidence>
<dbReference type="GO" id="GO:0006633">
    <property type="term" value="P:fatty acid biosynthetic process"/>
    <property type="evidence" value="ECO:0007669"/>
    <property type="project" value="UniProtKB-UniPathway"/>
</dbReference>
<dbReference type="InterPro" id="IPR018201">
    <property type="entry name" value="Ketoacyl_synth_AS"/>
</dbReference>
<dbReference type="Gene3D" id="3.40.47.10">
    <property type="match status" value="1"/>
</dbReference>
<dbReference type="InterPro" id="IPR020841">
    <property type="entry name" value="PKS_Beta-ketoAc_synthase_dom"/>
</dbReference>
<feature type="domain" description="Ketosynthase family 3 (KS3)" evidence="9">
    <location>
        <begin position="1"/>
        <end position="419"/>
    </location>
</feature>
<dbReference type="EC" id="5.4.3.8" evidence="10"/>
<dbReference type="InterPro" id="IPR050091">
    <property type="entry name" value="PKS_NRPS_Biosynth_Enz"/>
</dbReference>
<dbReference type="GO" id="GO:0047879">
    <property type="term" value="F:erythronolide synthase activity"/>
    <property type="evidence" value="ECO:0007669"/>
    <property type="project" value="UniProtKB-EC"/>
</dbReference>
<dbReference type="InterPro" id="IPR014030">
    <property type="entry name" value="Ketoacyl_synth_N"/>
</dbReference>
<comment type="pathway">
    <text evidence="2">Lipid metabolism; fatty acid biosynthesis.</text>
</comment>
<dbReference type="PROSITE" id="PS50075">
    <property type="entry name" value="CARRIER"/>
    <property type="match status" value="1"/>
</dbReference>
<evidence type="ECO:0000256" key="2">
    <source>
        <dbReference type="ARBA" id="ARBA00005194"/>
    </source>
</evidence>
<dbReference type="PROSITE" id="PS52004">
    <property type="entry name" value="KS3_2"/>
    <property type="match status" value="1"/>
</dbReference>
<dbReference type="Gene3D" id="3.90.1150.10">
    <property type="entry name" value="Aspartate Aminotransferase, domain 1"/>
    <property type="match status" value="1"/>
</dbReference>
<dbReference type="SUPFAM" id="SSF52151">
    <property type="entry name" value="FabD/lysophospholipase-like"/>
    <property type="match status" value="1"/>
</dbReference>
<evidence type="ECO:0000259" key="8">
    <source>
        <dbReference type="PROSITE" id="PS50075"/>
    </source>
</evidence>
<dbReference type="SMART" id="SM00823">
    <property type="entry name" value="PKS_PP"/>
    <property type="match status" value="1"/>
</dbReference>